<dbReference type="GO" id="GO:0006631">
    <property type="term" value="P:fatty acid metabolic process"/>
    <property type="evidence" value="ECO:0007669"/>
    <property type="project" value="TreeGrafter"/>
</dbReference>
<dbReference type="SUPFAM" id="SSF52777">
    <property type="entry name" value="CoA-dependent acyltransferases"/>
    <property type="match status" value="2"/>
</dbReference>
<feature type="domain" description="AMP-dependent synthetase/ligase" evidence="3">
    <location>
        <begin position="39"/>
        <end position="427"/>
    </location>
</feature>
<dbReference type="InterPro" id="IPR000873">
    <property type="entry name" value="AMP-dep_synth/lig_dom"/>
</dbReference>
<dbReference type="PANTHER" id="PTHR43201:SF30">
    <property type="entry name" value="AMP-DEPENDENT SYNTHETASE_LIGASE DOMAIN-CONTAINING PROTEIN"/>
    <property type="match status" value="1"/>
</dbReference>
<evidence type="ECO:0000313" key="5">
    <source>
        <dbReference type="Proteomes" id="UP000191500"/>
    </source>
</evidence>
<keyword evidence="2" id="KW-0597">Phosphoprotein</keyword>
<dbReference type="Pfam" id="PF00501">
    <property type="entry name" value="AMP-binding"/>
    <property type="match status" value="1"/>
</dbReference>
<protein>
    <recommendedName>
        <fullName evidence="3">AMP-dependent synthetase/ligase domain-containing protein</fullName>
    </recommendedName>
</protein>
<evidence type="ECO:0000259" key="3">
    <source>
        <dbReference type="Pfam" id="PF00501"/>
    </source>
</evidence>
<evidence type="ECO:0000256" key="2">
    <source>
        <dbReference type="ARBA" id="ARBA00022553"/>
    </source>
</evidence>
<name>A0A1V6UAA7_9EURO</name>
<dbReference type="STRING" id="36646.A0A1V6UAA7"/>
<dbReference type="PANTHER" id="PTHR43201">
    <property type="entry name" value="ACYL-COA SYNTHETASE"/>
    <property type="match status" value="1"/>
</dbReference>
<dbReference type="InterPro" id="IPR023213">
    <property type="entry name" value="CAT-like_dom_sf"/>
</dbReference>
<dbReference type="GO" id="GO:0031956">
    <property type="term" value="F:medium-chain fatty acid-CoA ligase activity"/>
    <property type="evidence" value="ECO:0007669"/>
    <property type="project" value="TreeGrafter"/>
</dbReference>
<proteinExistence type="predicted"/>
<dbReference type="InterPro" id="IPR042099">
    <property type="entry name" value="ANL_N_sf"/>
</dbReference>
<evidence type="ECO:0000313" key="4">
    <source>
        <dbReference type="EMBL" id="OQE35396.1"/>
    </source>
</evidence>
<dbReference type="Proteomes" id="UP000191500">
    <property type="component" value="Unassembled WGS sequence"/>
</dbReference>
<dbReference type="SUPFAM" id="SSF56801">
    <property type="entry name" value="Acetyl-CoA synthetase-like"/>
    <property type="match status" value="1"/>
</dbReference>
<dbReference type="Gene3D" id="3.30.300.30">
    <property type="match status" value="1"/>
</dbReference>
<reference evidence="5" key="1">
    <citation type="journal article" date="2017" name="Nat. Microbiol.">
        <title>Global analysis of biosynthetic gene clusters reveals vast potential of secondary metabolite production in Penicillium species.</title>
        <authorList>
            <person name="Nielsen J.C."/>
            <person name="Grijseels S."/>
            <person name="Prigent S."/>
            <person name="Ji B."/>
            <person name="Dainat J."/>
            <person name="Nielsen K.F."/>
            <person name="Frisvad J.C."/>
            <person name="Workman M."/>
            <person name="Nielsen J."/>
        </authorList>
    </citation>
    <scope>NUCLEOTIDE SEQUENCE [LARGE SCALE GENOMIC DNA]</scope>
    <source>
        <strain evidence="5">IBT 31321</strain>
    </source>
</reference>
<dbReference type="Gene3D" id="3.30.559.10">
    <property type="entry name" value="Chloramphenicol acetyltransferase-like domain"/>
    <property type="match status" value="1"/>
</dbReference>
<gene>
    <name evidence="4" type="ORF">PENCOP_c013G01697</name>
</gene>
<sequence>MHKPLSEVWGESLPGQLPSIVEQFHDAIAKYPDNIALVCTHQAANLYGIANSHSHVPATGAESAPYLRWTFRNLRQGVDRFKAGLKSLGVRKGTAVVTLLPNCAEFVLTWWAAIELGAVMASLDPRRISNSSELAYTLKTIMAATNNEPPVIVALNAEYLSSPALASVAPRAAVVVSAEKSQTHTSFKDIMSIPQRPGESTSREYGHKYLSPTDRGCIIFTSGSTSMPKGVMRSRELQASLARNVFRTPGYETLPGDLWCTVTPNNHSISSTGTVSPMLVGAGVVIPGETFSAEATAKALVRERCTHILMVPGMINLIAEYLEDDTSRMRTSLKAVMLAGSPPTTNNIETCFEALGTHGVCIRYGSTEGVACVSDIVTSAQELIGEGGGLSVGRPAAGDGVKICQAGETAHLGVPLPRGTAGEIHYSAAWGEHSMYIGWEDTKDTCYTDEKGKRWLITGDEGIIDEQGQLYVVGRLKDMIIRGGENISPAAIEARLANNPRLASKSVQIVGQPDSISGEVPVAIIASSPEFSEIVAEIYRTIREDMGLMWAPHEVIHLEQLGLQDWPRTSVGKIHRVTLRQLVQKRYQDRLAEEAAREALSQSDLVWNERRVREEILAIWASSVGLEESQLPLNVSISQYADSLSVARVRGHLRRVIPGLKKLSVRDVSGDDTLSAQIDLIIKRWSGGNSLDVQEETEIEGPKSADDMPKVHTVAQPALFASTKKLVTEVISQHGFQWDDVAAVFPAQNFVGELSREGVLDSAKFQNAFVTKKESSLDRVKLALTTMLRGNQFLPSFLVWNKENSRDPKDDIALHVTLKPSKALYDHVLQDGGSVDTVEELEELASAHPHPEWAMYPGILFRVLLFNVKKTNTVGFIISVSHGVMDATYTGKLLADIDQALNGPVPQRLLPHISYKLWAESYYSFRESPQARASVQWHANYLDGIHNHIDKAQWPPVPKRGPFDPTGRGYGRGASHSFAVPDLAALRKKHPQISAPVIIKSALALLHVHQTGHDHAVFSNVQAGRTAWPFMPTTFASSDSLGLFDEATDVAGPLLQSATNLIKISPEESVLDMLMRLQADQQALTQHAHAPWPAIEKALDKANGSHYITGSASSHRGLNRRVFTSQVFNWIPGMGAQGGGLKEPFSNFRKLKSVTRWQVGLIVRAGLGGPNGDTVFINLLGDGLTDVQMEQTTKKLEVLVRSLTCPENWHTPVLQCMI</sequence>
<dbReference type="InterPro" id="IPR020845">
    <property type="entry name" value="AMP-binding_CS"/>
</dbReference>
<dbReference type="EMBL" id="MDDG01000013">
    <property type="protein sequence ID" value="OQE35396.1"/>
    <property type="molecule type" value="Genomic_DNA"/>
</dbReference>
<comment type="caution">
    <text evidence="4">The sequence shown here is derived from an EMBL/GenBank/DDBJ whole genome shotgun (WGS) entry which is preliminary data.</text>
</comment>
<dbReference type="AlphaFoldDB" id="A0A1V6UAA7"/>
<keyword evidence="5" id="KW-1185">Reference proteome</keyword>
<dbReference type="CDD" id="cd04433">
    <property type="entry name" value="AFD_class_I"/>
    <property type="match status" value="1"/>
</dbReference>
<keyword evidence="1" id="KW-0596">Phosphopantetheine</keyword>
<organism evidence="4 5">
    <name type="scientific">Penicillium coprophilum</name>
    <dbReference type="NCBI Taxonomy" id="36646"/>
    <lineage>
        <taxon>Eukaryota</taxon>
        <taxon>Fungi</taxon>
        <taxon>Dikarya</taxon>
        <taxon>Ascomycota</taxon>
        <taxon>Pezizomycotina</taxon>
        <taxon>Eurotiomycetes</taxon>
        <taxon>Eurotiomycetidae</taxon>
        <taxon>Eurotiales</taxon>
        <taxon>Aspergillaceae</taxon>
        <taxon>Penicillium</taxon>
    </lineage>
</organism>
<dbReference type="Gene3D" id="3.30.559.30">
    <property type="entry name" value="Nonribosomal peptide synthetase, condensation domain"/>
    <property type="match status" value="1"/>
</dbReference>
<dbReference type="Gene3D" id="3.40.50.12780">
    <property type="entry name" value="N-terminal domain of ligase-like"/>
    <property type="match status" value="1"/>
</dbReference>
<accession>A0A1V6UAA7</accession>
<dbReference type="InterPro" id="IPR045851">
    <property type="entry name" value="AMP-bd_C_sf"/>
</dbReference>
<dbReference type="PROSITE" id="PS00455">
    <property type="entry name" value="AMP_BINDING"/>
    <property type="match status" value="1"/>
</dbReference>
<evidence type="ECO:0000256" key="1">
    <source>
        <dbReference type="ARBA" id="ARBA00022450"/>
    </source>
</evidence>